<dbReference type="PRINTS" id="PR00404">
    <property type="entry name" value="MADSDOMAIN"/>
</dbReference>
<gene>
    <name evidence="9" type="ORF">JRO89_XS08G0101600</name>
</gene>
<evidence type="ECO:0000256" key="6">
    <source>
        <dbReference type="SAM" id="Coils"/>
    </source>
</evidence>
<keyword evidence="2" id="KW-0805">Transcription regulation</keyword>
<feature type="region of interest" description="Disordered" evidence="7">
    <location>
        <begin position="1"/>
        <end position="22"/>
    </location>
</feature>
<keyword evidence="5" id="KW-0539">Nucleus</keyword>
<dbReference type="SMART" id="SM00432">
    <property type="entry name" value="MADS"/>
    <property type="match status" value="1"/>
</dbReference>
<keyword evidence="4" id="KW-0804">Transcription</keyword>
<evidence type="ECO:0000259" key="8">
    <source>
        <dbReference type="PROSITE" id="PS50066"/>
    </source>
</evidence>
<dbReference type="Gene3D" id="3.40.1810.10">
    <property type="entry name" value="Transcription factor, MADS-box"/>
    <property type="match status" value="1"/>
</dbReference>
<sequence>MAGNKRKIATDQRRETKKQRSVSFTKRRQGLYNKAVELCLFCGAQIAIVVSSPNSGRNLYSFGHSSVDAVFDAFLEGRPPYEAGDGVGGAARSLYEEIKALERQTDDERRKRMKKSNNQSDEFWREIEVFEKNCDSVEELQVLVNNLEKLKEKALNRLTMMAVSDSLSSSNLFNSADNFACLDENCNTNVVDFGAVTDTEYIPSPGCFNNNQDHVNCNVNAVNEIDTFSGCDYINVDENYKFSGSDEYKNVLDLADFDSISHILDSFTVDDDEYYNNSEGLFCPFFDVKPE</sequence>
<evidence type="ECO:0000313" key="10">
    <source>
        <dbReference type="Proteomes" id="UP000827721"/>
    </source>
</evidence>
<dbReference type="Proteomes" id="UP000827721">
    <property type="component" value="Unassembled WGS sequence"/>
</dbReference>
<keyword evidence="10" id="KW-1185">Reference proteome</keyword>
<protein>
    <recommendedName>
        <fullName evidence="8">MADS-box domain-containing protein</fullName>
    </recommendedName>
</protein>
<evidence type="ECO:0000256" key="4">
    <source>
        <dbReference type="ARBA" id="ARBA00023163"/>
    </source>
</evidence>
<proteinExistence type="predicted"/>
<dbReference type="EMBL" id="JAFEMO010000008">
    <property type="protein sequence ID" value="KAH7566139.1"/>
    <property type="molecule type" value="Genomic_DNA"/>
</dbReference>
<evidence type="ECO:0000313" key="9">
    <source>
        <dbReference type="EMBL" id="KAH7566139.1"/>
    </source>
</evidence>
<evidence type="ECO:0000256" key="7">
    <source>
        <dbReference type="SAM" id="MobiDB-lite"/>
    </source>
</evidence>
<feature type="coiled-coil region" evidence="6">
    <location>
        <begin position="91"/>
        <end position="157"/>
    </location>
</feature>
<evidence type="ECO:0000256" key="5">
    <source>
        <dbReference type="ARBA" id="ARBA00023242"/>
    </source>
</evidence>
<organism evidence="9 10">
    <name type="scientific">Xanthoceras sorbifolium</name>
    <dbReference type="NCBI Taxonomy" id="99658"/>
    <lineage>
        <taxon>Eukaryota</taxon>
        <taxon>Viridiplantae</taxon>
        <taxon>Streptophyta</taxon>
        <taxon>Embryophyta</taxon>
        <taxon>Tracheophyta</taxon>
        <taxon>Spermatophyta</taxon>
        <taxon>Magnoliopsida</taxon>
        <taxon>eudicotyledons</taxon>
        <taxon>Gunneridae</taxon>
        <taxon>Pentapetalae</taxon>
        <taxon>rosids</taxon>
        <taxon>malvids</taxon>
        <taxon>Sapindales</taxon>
        <taxon>Sapindaceae</taxon>
        <taxon>Xanthoceroideae</taxon>
        <taxon>Xanthoceras</taxon>
    </lineage>
</organism>
<reference evidence="9 10" key="1">
    <citation type="submission" date="2021-02" db="EMBL/GenBank/DDBJ databases">
        <title>Plant Genome Project.</title>
        <authorList>
            <person name="Zhang R.-G."/>
        </authorList>
    </citation>
    <scope>NUCLEOTIDE SEQUENCE [LARGE SCALE GENOMIC DNA]</scope>
    <source>
        <tissue evidence="9">Leaves</tissue>
    </source>
</reference>
<dbReference type="Pfam" id="PF00319">
    <property type="entry name" value="SRF-TF"/>
    <property type="match status" value="1"/>
</dbReference>
<accession>A0ABQ8HP82</accession>
<dbReference type="InterPro" id="IPR036879">
    <property type="entry name" value="TF_MADSbox_sf"/>
</dbReference>
<dbReference type="SUPFAM" id="SSF55455">
    <property type="entry name" value="SRF-like"/>
    <property type="match status" value="1"/>
</dbReference>
<keyword evidence="6" id="KW-0175">Coiled coil</keyword>
<dbReference type="PANTHER" id="PTHR11945">
    <property type="entry name" value="MADS BOX PROTEIN"/>
    <property type="match status" value="1"/>
</dbReference>
<keyword evidence="3" id="KW-0238">DNA-binding</keyword>
<dbReference type="PANTHER" id="PTHR11945:SF529">
    <property type="entry name" value="MADS-BOX DOMAIN-CONTAINING PROTEIN"/>
    <property type="match status" value="1"/>
</dbReference>
<evidence type="ECO:0000256" key="3">
    <source>
        <dbReference type="ARBA" id="ARBA00023125"/>
    </source>
</evidence>
<comment type="subcellular location">
    <subcellularLocation>
        <location evidence="1">Nucleus</location>
    </subcellularLocation>
</comment>
<name>A0ABQ8HP82_9ROSI</name>
<evidence type="ECO:0000256" key="2">
    <source>
        <dbReference type="ARBA" id="ARBA00023015"/>
    </source>
</evidence>
<dbReference type="InterPro" id="IPR033897">
    <property type="entry name" value="SRF-like_MADS-box"/>
</dbReference>
<dbReference type="PROSITE" id="PS50066">
    <property type="entry name" value="MADS_BOX_2"/>
    <property type="match status" value="1"/>
</dbReference>
<dbReference type="InterPro" id="IPR002100">
    <property type="entry name" value="TF_MADSbox"/>
</dbReference>
<comment type="caution">
    <text evidence="9">The sequence shown here is derived from an EMBL/GenBank/DDBJ whole genome shotgun (WGS) entry which is preliminary data.</text>
</comment>
<feature type="domain" description="MADS-box" evidence="8">
    <location>
        <begin position="12"/>
        <end position="64"/>
    </location>
</feature>
<evidence type="ECO:0000256" key="1">
    <source>
        <dbReference type="ARBA" id="ARBA00004123"/>
    </source>
</evidence>
<dbReference type="CDD" id="cd00266">
    <property type="entry name" value="MADS_SRF_like"/>
    <property type="match status" value="1"/>
</dbReference>